<keyword evidence="7" id="KW-1015">Disulfide bond</keyword>
<evidence type="ECO:0000256" key="7">
    <source>
        <dbReference type="ARBA" id="ARBA00023157"/>
    </source>
</evidence>
<evidence type="ECO:0000256" key="10">
    <source>
        <dbReference type="RuleBase" id="RU371123"/>
    </source>
</evidence>
<keyword evidence="8" id="KW-0325">Glycoprotein</keyword>
<keyword evidence="3 10" id="KW-0285">Flavoprotein</keyword>
<dbReference type="InterPro" id="IPR036249">
    <property type="entry name" value="Thioredoxin-like_sf"/>
</dbReference>
<keyword evidence="10" id="KW-0472">Membrane</keyword>
<dbReference type="InterPro" id="IPR036774">
    <property type="entry name" value="ERV/ALR_sulphydryl_oxid_sf"/>
</dbReference>
<evidence type="ECO:0000256" key="8">
    <source>
        <dbReference type="ARBA" id="ARBA00023180"/>
    </source>
</evidence>
<sequence length="678" mass="77349">MAASAGGCCSLYLFRRLSPVLFPLFILFVPVAWGEGRKLYGPEDQLTILDGGSVRQALFKSPTAWLLEFYSSWCGHCINYAPTWKALADDVRGWQAIIRIGVLDCAEEGNYETCRDFGVNLYPSFKYFKAFTKEFTSGENYKAGSDRDVQTVRQTIIDYLQNSSLESRPLACPSLDPLRSSDVASLLDNKATHYTAILFESDHSYVGREVILDLIQYENIVVNRALDSDKALLEQLGIASVPSCYLIHPNGSHGPVNILKPLRSSFSSHLKLLPDVKKKLLSQPTWPVKQKKETNEVTIWKDYDNTKLYMSDLESGLHYLLRVELAAHKTLEGAKLKTFKDFITVMSKLFPGRQPVVKLLETLQEWLVSLPLDKIPYDAILDLVNNKMLISGIFLTNRIHWVGCKGSRPELRGYTCSLWKLFHSLTVQAALRPEVLIKTDLEDNPQVILQVVRQYIQNFFGCRECAQHFEEMAKDSMDSVETLDQAVLWLWKKHNIVNSRLAGANSEDPKFPKIQWPSPELCPRCHEDNGLHGWNEAEVLAFLKHYYSGENISQHFLDASATSDETQEQAVENKEVDQSQAKKSGEHSPEKGLQNSQHAADVKPNILDKLIQEKRPELVDVHNEMKQSLSFLGIGFSHIDMSLCVVLYVSSSLFLMIMFFFFRMRSRRWKIRYNRPYV</sequence>
<dbReference type="GO" id="GO:0016971">
    <property type="term" value="F:flavin-dependent sulfhydryl oxidase activity"/>
    <property type="evidence" value="ECO:0007669"/>
    <property type="project" value="InterPro"/>
</dbReference>
<dbReference type="InterPro" id="IPR039798">
    <property type="entry name" value="Sulfhydryl_oxidase"/>
</dbReference>
<protein>
    <recommendedName>
        <fullName evidence="10">Sulfhydryl oxidase</fullName>
        <ecNumber evidence="10">1.8.3.2</ecNumber>
    </recommendedName>
</protein>
<keyword evidence="4" id="KW-0732">Signal</keyword>
<keyword evidence="6 10" id="KW-0560">Oxidoreductase</keyword>
<dbReference type="PANTHER" id="PTHR22897">
    <property type="entry name" value="QUIESCIN Q6-RELATED SULFHYDRYL OXIDASE"/>
    <property type="match status" value="1"/>
</dbReference>
<dbReference type="Pfam" id="PF04777">
    <property type="entry name" value="Evr1_Alr"/>
    <property type="match status" value="1"/>
</dbReference>
<keyword evidence="10" id="KW-0812">Transmembrane</keyword>
<accession>A0A6P7Y7H0</accession>
<keyword evidence="10" id="KW-1133">Transmembrane helix</keyword>
<evidence type="ECO:0000313" key="14">
    <source>
        <dbReference type="Proteomes" id="UP000515156"/>
    </source>
</evidence>
<dbReference type="Gene3D" id="1.20.120.310">
    <property type="entry name" value="ERV/ALR sulfhydryl oxidase domain"/>
    <property type="match status" value="1"/>
</dbReference>
<keyword evidence="5 10" id="KW-0274">FAD</keyword>
<comment type="catalytic activity">
    <reaction evidence="9 10">
        <text>2 R'C(R)SH + O2 = R'C(R)S-S(R)CR' + H2O2</text>
        <dbReference type="Rhea" id="RHEA:17357"/>
        <dbReference type="ChEBI" id="CHEBI:15379"/>
        <dbReference type="ChEBI" id="CHEBI:16240"/>
        <dbReference type="ChEBI" id="CHEBI:16520"/>
        <dbReference type="ChEBI" id="CHEBI:17412"/>
        <dbReference type="EC" id="1.8.3.2"/>
    </reaction>
</comment>
<dbReference type="PROSITE" id="PS51324">
    <property type="entry name" value="ERV_ALR"/>
    <property type="match status" value="1"/>
</dbReference>
<dbReference type="InterPro" id="IPR040986">
    <property type="entry name" value="QSOX_FAD-bd_dom"/>
</dbReference>
<evidence type="ECO:0000256" key="6">
    <source>
        <dbReference type="ARBA" id="ARBA00023002"/>
    </source>
</evidence>
<dbReference type="InterPro" id="IPR013766">
    <property type="entry name" value="Thioredoxin_domain"/>
</dbReference>
<dbReference type="PANTHER" id="PTHR22897:SF7">
    <property type="entry name" value="SULFHYDRYL OXIDASE 2"/>
    <property type="match status" value="1"/>
</dbReference>
<evidence type="ECO:0000256" key="5">
    <source>
        <dbReference type="ARBA" id="ARBA00022827"/>
    </source>
</evidence>
<dbReference type="Proteomes" id="UP000515156">
    <property type="component" value="Chromosome 6"/>
</dbReference>
<dbReference type="FunCoup" id="A0A6P7Y7H0">
    <property type="interactions" value="1380"/>
</dbReference>
<comment type="cofactor">
    <cofactor evidence="1 10">
        <name>FAD</name>
        <dbReference type="ChEBI" id="CHEBI:57692"/>
    </cofactor>
</comment>
<dbReference type="GO" id="GO:0006457">
    <property type="term" value="P:protein folding"/>
    <property type="evidence" value="ECO:0007669"/>
    <property type="project" value="TreeGrafter"/>
</dbReference>
<name>A0A6P7Y7H0_9AMPH</name>
<evidence type="ECO:0000256" key="11">
    <source>
        <dbReference type="SAM" id="MobiDB-lite"/>
    </source>
</evidence>
<dbReference type="GO" id="GO:0005615">
    <property type="term" value="C:extracellular space"/>
    <property type="evidence" value="ECO:0007669"/>
    <property type="project" value="TreeGrafter"/>
</dbReference>
<dbReference type="InterPro" id="IPR017905">
    <property type="entry name" value="ERV/ALR_sulphydryl_oxidase"/>
</dbReference>
<feature type="compositionally biased region" description="Polar residues" evidence="11">
    <location>
        <begin position="561"/>
        <end position="570"/>
    </location>
</feature>
<dbReference type="GeneID" id="115473022"/>
<dbReference type="Gene3D" id="3.40.30.10">
    <property type="entry name" value="Glutaredoxin"/>
    <property type="match status" value="2"/>
</dbReference>
<dbReference type="CDD" id="cd02992">
    <property type="entry name" value="PDI_a_QSOX"/>
    <property type="match status" value="1"/>
</dbReference>
<dbReference type="InterPro" id="IPR042568">
    <property type="entry name" value="QSOX_FAD-bd_sf"/>
</dbReference>
<comment type="similarity">
    <text evidence="2 10">Belongs to the quiescin-sulfhydryl oxidase (QSOX) family.</text>
</comment>
<dbReference type="Pfam" id="PF18371">
    <property type="entry name" value="FAD_SOX"/>
    <property type="match status" value="1"/>
</dbReference>
<evidence type="ECO:0000259" key="12">
    <source>
        <dbReference type="PROSITE" id="PS51324"/>
    </source>
</evidence>
<feature type="region of interest" description="Disordered" evidence="11">
    <location>
        <begin position="561"/>
        <end position="598"/>
    </location>
</feature>
<dbReference type="SUPFAM" id="SSF69000">
    <property type="entry name" value="FAD-dependent thiol oxidase"/>
    <property type="match status" value="1"/>
</dbReference>
<dbReference type="FunFam" id="1.20.120.310:FF:000001">
    <property type="entry name" value="Sulfhydryl oxidase"/>
    <property type="match status" value="1"/>
</dbReference>
<keyword evidence="14" id="KW-1185">Reference proteome</keyword>
<dbReference type="FunFam" id="3.40.30.10:FF:000080">
    <property type="entry name" value="Sulfhydryl oxidase"/>
    <property type="match status" value="1"/>
</dbReference>
<evidence type="ECO:0000256" key="9">
    <source>
        <dbReference type="ARBA" id="ARBA00048864"/>
    </source>
</evidence>
<dbReference type="InParanoid" id="A0A6P7Y7H0"/>
<evidence type="ECO:0000256" key="4">
    <source>
        <dbReference type="ARBA" id="ARBA00022729"/>
    </source>
</evidence>
<dbReference type="EC" id="1.8.3.2" evidence="10"/>
<feature type="domain" description="Thioredoxin" evidence="13">
    <location>
        <begin position="16"/>
        <end position="162"/>
    </location>
</feature>
<dbReference type="InterPro" id="IPR041269">
    <property type="entry name" value="QSOX_Trx1"/>
</dbReference>
<feature type="domain" description="ERV/ALR sulfhydryl oxidase" evidence="12">
    <location>
        <begin position="407"/>
        <end position="516"/>
    </location>
</feature>
<evidence type="ECO:0000256" key="1">
    <source>
        <dbReference type="ARBA" id="ARBA00001974"/>
    </source>
</evidence>
<evidence type="ECO:0000313" key="15">
    <source>
        <dbReference type="RefSeq" id="XP_030063477.1"/>
    </source>
</evidence>
<evidence type="ECO:0000259" key="13">
    <source>
        <dbReference type="PROSITE" id="PS51352"/>
    </source>
</evidence>
<dbReference type="SUPFAM" id="SSF52833">
    <property type="entry name" value="Thioredoxin-like"/>
    <property type="match status" value="1"/>
</dbReference>
<proteinExistence type="inferred from homology"/>
<reference evidence="15" key="1">
    <citation type="submission" date="2025-08" db="UniProtKB">
        <authorList>
            <consortium name="RefSeq"/>
        </authorList>
    </citation>
    <scope>IDENTIFICATION</scope>
</reference>
<dbReference type="Pfam" id="PF18108">
    <property type="entry name" value="QSOX_Trx1"/>
    <property type="match status" value="1"/>
</dbReference>
<dbReference type="FunFam" id="3.40.30.10:FF:000073">
    <property type="entry name" value="Sulfhydryl oxidase"/>
    <property type="match status" value="1"/>
</dbReference>
<dbReference type="KEGG" id="muo:115473022"/>
<organism evidence="14 15">
    <name type="scientific">Microcaecilia unicolor</name>
    <dbReference type="NCBI Taxonomy" id="1415580"/>
    <lineage>
        <taxon>Eukaryota</taxon>
        <taxon>Metazoa</taxon>
        <taxon>Chordata</taxon>
        <taxon>Craniata</taxon>
        <taxon>Vertebrata</taxon>
        <taxon>Euteleostomi</taxon>
        <taxon>Amphibia</taxon>
        <taxon>Gymnophiona</taxon>
        <taxon>Siphonopidae</taxon>
        <taxon>Microcaecilia</taxon>
    </lineage>
</organism>
<dbReference type="CTD" id="169714"/>
<dbReference type="Pfam" id="PF00085">
    <property type="entry name" value="Thioredoxin"/>
    <property type="match status" value="1"/>
</dbReference>
<dbReference type="AlphaFoldDB" id="A0A6P7Y7H0"/>
<gene>
    <name evidence="15" type="primary">QSOX2</name>
</gene>
<dbReference type="GO" id="GO:0000139">
    <property type="term" value="C:Golgi membrane"/>
    <property type="evidence" value="ECO:0007669"/>
    <property type="project" value="TreeGrafter"/>
</dbReference>
<evidence type="ECO:0000256" key="3">
    <source>
        <dbReference type="ARBA" id="ARBA00022630"/>
    </source>
</evidence>
<dbReference type="Gene3D" id="1.20.120.1960">
    <property type="entry name" value="QSOX sulfhydryl oxidase domain"/>
    <property type="match status" value="1"/>
</dbReference>
<feature type="transmembrane region" description="Helical" evidence="10">
    <location>
        <begin position="645"/>
        <end position="662"/>
    </location>
</feature>
<dbReference type="RefSeq" id="XP_030063477.1">
    <property type="nucleotide sequence ID" value="XM_030207617.1"/>
</dbReference>
<comment type="function">
    <text evidence="10">Catalyzes the oxidation of sulfhydryl groups in peptide and protein thiols to disulfides with the reduction of oxygen to hydrogen peroxide.</text>
</comment>
<dbReference type="PROSITE" id="PS51352">
    <property type="entry name" value="THIOREDOXIN_2"/>
    <property type="match status" value="1"/>
</dbReference>
<dbReference type="GO" id="GO:0003756">
    <property type="term" value="F:protein disulfide isomerase activity"/>
    <property type="evidence" value="ECO:0007669"/>
    <property type="project" value="TreeGrafter"/>
</dbReference>
<dbReference type="OrthoDB" id="59470at2759"/>
<dbReference type="FunFam" id="1.20.120.1960:FF:000001">
    <property type="entry name" value="Sulfhydryl oxidase"/>
    <property type="match status" value="1"/>
</dbReference>
<evidence type="ECO:0000256" key="2">
    <source>
        <dbReference type="ARBA" id="ARBA00006041"/>
    </source>
</evidence>